<reference evidence="1" key="1">
    <citation type="submission" date="2016-08" db="EMBL/GenBank/DDBJ databases">
        <title>Complete Genome Seqeunce of Paenibacillus sp. BIHB 4019 from tea rhizoplane.</title>
        <authorList>
            <person name="Thakur R."/>
            <person name="Swarnkar M.K."/>
            <person name="Gulati A."/>
        </authorList>
    </citation>
    <scope>NUCLEOTIDE SEQUENCE [LARGE SCALE GENOMIC DNA]</scope>
    <source>
        <strain evidence="1">BIHB4019</strain>
    </source>
</reference>
<evidence type="ECO:0000313" key="1">
    <source>
        <dbReference type="EMBL" id="ANY70413.1"/>
    </source>
</evidence>
<dbReference type="RefSeq" id="WP_099521324.1">
    <property type="nucleotide sequence ID" value="NZ_CP016808.1"/>
</dbReference>
<organism evidence="1">
    <name type="scientific">Paenibacillus sp. BIHB 4019</name>
    <dbReference type="NCBI Taxonomy" id="1870819"/>
    <lineage>
        <taxon>Bacteria</taxon>
        <taxon>Bacillati</taxon>
        <taxon>Bacillota</taxon>
        <taxon>Bacilli</taxon>
        <taxon>Bacillales</taxon>
        <taxon>Paenibacillaceae</taxon>
        <taxon>Paenibacillus</taxon>
    </lineage>
</organism>
<proteinExistence type="predicted"/>
<gene>
    <name evidence="1" type="ORF">BBD42_30885</name>
</gene>
<protein>
    <submittedName>
        <fullName evidence="1">Uncharacterized protein</fullName>
    </submittedName>
</protein>
<dbReference type="AlphaFoldDB" id="A0A1B2DRR9"/>
<name>A0A1B2DRR9_9BACL</name>
<sequence>MSNGYVGYDHALAERDLRNAMLAEIIALANIVTETAKGNIRYYPAVRDYVRAHLETLASDMFSMRITADYWQAWLEQFGKGSLMAGPAENPGLARYMASDLWNSYRSRSNKAVVGRGKGKYRAIDGSIQESGGNYAGVDLEELAARGDIDQSYGPTPPTYFLRIALQANRQRILQGLQRVIEDFPYHRYFKMR</sequence>
<accession>A0A1B2DRR9</accession>
<dbReference type="EMBL" id="CP016808">
    <property type="protein sequence ID" value="ANY70413.1"/>
    <property type="molecule type" value="Genomic_DNA"/>
</dbReference>